<organism evidence="4 5">
    <name type="scientific">Polytolypa hystricis (strain UAMH7299)</name>
    <dbReference type="NCBI Taxonomy" id="1447883"/>
    <lineage>
        <taxon>Eukaryota</taxon>
        <taxon>Fungi</taxon>
        <taxon>Dikarya</taxon>
        <taxon>Ascomycota</taxon>
        <taxon>Pezizomycotina</taxon>
        <taxon>Eurotiomycetes</taxon>
        <taxon>Eurotiomycetidae</taxon>
        <taxon>Onygenales</taxon>
        <taxon>Onygenales incertae sedis</taxon>
        <taxon>Polytolypa</taxon>
    </lineage>
</organism>
<keyword evidence="5" id="KW-1185">Reference proteome</keyword>
<protein>
    <recommendedName>
        <fullName evidence="3">FAS1 domain-containing protein</fullName>
    </recommendedName>
</protein>
<dbReference type="PANTHER" id="PTHR10900:SF77">
    <property type="entry name" value="FI19380P1"/>
    <property type="match status" value="1"/>
</dbReference>
<feature type="signal peptide" evidence="2">
    <location>
        <begin position="1"/>
        <end position="18"/>
    </location>
</feature>
<feature type="chain" id="PRO_5012631888" description="FAS1 domain-containing protein" evidence="2">
    <location>
        <begin position="19"/>
        <end position="405"/>
    </location>
</feature>
<feature type="compositionally biased region" description="Polar residues" evidence="1">
    <location>
        <begin position="322"/>
        <end position="336"/>
    </location>
</feature>
<dbReference type="PANTHER" id="PTHR10900">
    <property type="entry name" value="PERIOSTIN-RELATED"/>
    <property type="match status" value="1"/>
</dbReference>
<dbReference type="InterPro" id="IPR000782">
    <property type="entry name" value="FAS1_domain"/>
</dbReference>
<gene>
    <name evidence="4" type="ORF">AJ80_09673</name>
</gene>
<evidence type="ECO:0000313" key="4">
    <source>
        <dbReference type="EMBL" id="PGG97596.1"/>
    </source>
</evidence>
<evidence type="ECO:0000256" key="1">
    <source>
        <dbReference type="SAM" id="MobiDB-lite"/>
    </source>
</evidence>
<dbReference type="EMBL" id="PDNA01000317">
    <property type="protein sequence ID" value="PGG97596.1"/>
    <property type="molecule type" value="Genomic_DNA"/>
</dbReference>
<name>A0A2B7WLW8_POLH7</name>
<dbReference type="Gene3D" id="2.30.180.10">
    <property type="entry name" value="FAS1 domain"/>
    <property type="match status" value="2"/>
</dbReference>
<accession>A0A2B7WLW8</accession>
<dbReference type="STRING" id="1447883.A0A2B7WLW8"/>
<evidence type="ECO:0000313" key="5">
    <source>
        <dbReference type="Proteomes" id="UP000224634"/>
    </source>
</evidence>
<dbReference type="AlphaFoldDB" id="A0A2B7WLW8"/>
<reference evidence="4 5" key="1">
    <citation type="submission" date="2017-10" db="EMBL/GenBank/DDBJ databases">
        <title>Comparative genomics in systemic dimorphic fungi from Ajellomycetaceae.</title>
        <authorList>
            <person name="Munoz J.F."/>
            <person name="Mcewen J.G."/>
            <person name="Clay O.K."/>
            <person name="Cuomo C.A."/>
        </authorList>
    </citation>
    <scope>NUCLEOTIDE SEQUENCE [LARGE SCALE GENOMIC DNA]</scope>
    <source>
        <strain evidence="4 5">UAMH7299</strain>
    </source>
</reference>
<dbReference type="PROSITE" id="PS50213">
    <property type="entry name" value="FAS1"/>
    <property type="match status" value="2"/>
</dbReference>
<keyword evidence="2" id="KW-0732">Signal</keyword>
<dbReference type="InterPro" id="IPR036378">
    <property type="entry name" value="FAS1_dom_sf"/>
</dbReference>
<evidence type="ECO:0000259" key="3">
    <source>
        <dbReference type="PROSITE" id="PS50213"/>
    </source>
</evidence>
<feature type="region of interest" description="Disordered" evidence="1">
    <location>
        <begin position="299"/>
        <end position="383"/>
    </location>
</feature>
<sequence>MKLGRVALISLAVARATAQSLSQALSNQSELSLLSTYIQSKPNLRNLFGNHKNITILAPENSALEKLIPADFNSSRALPNADLVQGIITYHILNGTWNTSKFTKSSRFLPTFLINSAWENMTTGQVVQVFKENNTTNCTSGLAAKAKFLKSNIAFDNGLIHVINDVLTLPQTLSVTALAANLTSFVGAMNITNSTRNINSAQNITVFAPNNDGWDRISSATANMSDSNLSRVVDYHVIPDTIVYSSDMRNRTLRTKMGTDVHLSVINGTAFVNSAKVVSTDLLVHNGVLHVLADALNPNNSSAKPEPKAKPQPVAFGGANSRPPNRLTSGVPTPTSVIPLPAATSISGRNGQTETPRPTPTSATTSSPGTGTTTNTPGSPGAAPVETAMAGVAAILGVGAILINA</sequence>
<dbReference type="OrthoDB" id="286301at2759"/>
<dbReference type="Pfam" id="PF02469">
    <property type="entry name" value="Fasciclin"/>
    <property type="match status" value="2"/>
</dbReference>
<proteinExistence type="predicted"/>
<dbReference type="GO" id="GO:0016236">
    <property type="term" value="P:macroautophagy"/>
    <property type="evidence" value="ECO:0007669"/>
    <property type="project" value="TreeGrafter"/>
</dbReference>
<feature type="domain" description="FAS1" evidence="3">
    <location>
        <begin position="169"/>
        <end position="296"/>
    </location>
</feature>
<feature type="domain" description="FAS1" evidence="3">
    <location>
        <begin position="18"/>
        <end position="167"/>
    </location>
</feature>
<dbReference type="SUPFAM" id="SSF82153">
    <property type="entry name" value="FAS1 domain"/>
    <property type="match status" value="2"/>
</dbReference>
<dbReference type="GO" id="GO:0000329">
    <property type="term" value="C:fungal-type vacuole membrane"/>
    <property type="evidence" value="ECO:0007669"/>
    <property type="project" value="TreeGrafter"/>
</dbReference>
<dbReference type="Proteomes" id="UP000224634">
    <property type="component" value="Unassembled WGS sequence"/>
</dbReference>
<dbReference type="SMART" id="SM00554">
    <property type="entry name" value="FAS1"/>
    <property type="match status" value="2"/>
</dbReference>
<feature type="compositionally biased region" description="Low complexity" evidence="1">
    <location>
        <begin position="353"/>
        <end position="383"/>
    </location>
</feature>
<comment type="caution">
    <text evidence="4">The sequence shown here is derived from an EMBL/GenBank/DDBJ whole genome shotgun (WGS) entry which is preliminary data.</text>
</comment>
<dbReference type="InterPro" id="IPR050904">
    <property type="entry name" value="Adhesion/Biosynth-related"/>
</dbReference>
<evidence type="ECO:0000256" key="2">
    <source>
        <dbReference type="SAM" id="SignalP"/>
    </source>
</evidence>